<dbReference type="Proteomes" id="UP000184063">
    <property type="component" value="Unassembled WGS sequence"/>
</dbReference>
<evidence type="ECO:0000313" key="2">
    <source>
        <dbReference type="EMBL" id="OJZ90464.1"/>
    </source>
</evidence>
<dbReference type="VEuPathDB" id="FungiDB:ASPFODRAFT_40810"/>
<gene>
    <name evidence="2" type="ORF">ASPFODRAFT_40810</name>
</gene>
<reference evidence="3" key="1">
    <citation type="journal article" date="2017" name="Genome Biol.">
        <title>Comparative genomics reveals high biological diversity and specific adaptations in the industrially and medically important fungal genus Aspergillus.</title>
        <authorList>
            <person name="de Vries R.P."/>
            <person name="Riley R."/>
            <person name="Wiebenga A."/>
            <person name="Aguilar-Osorio G."/>
            <person name="Amillis S."/>
            <person name="Uchima C.A."/>
            <person name="Anderluh G."/>
            <person name="Asadollahi M."/>
            <person name="Askin M."/>
            <person name="Barry K."/>
            <person name="Battaglia E."/>
            <person name="Bayram O."/>
            <person name="Benocci T."/>
            <person name="Braus-Stromeyer S.A."/>
            <person name="Caldana C."/>
            <person name="Canovas D."/>
            <person name="Cerqueira G.C."/>
            <person name="Chen F."/>
            <person name="Chen W."/>
            <person name="Choi C."/>
            <person name="Clum A."/>
            <person name="Dos Santos R.A."/>
            <person name="Damasio A.R."/>
            <person name="Diallinas G."/>
            <person name="Emri T."/>
            <person name="Fekete E."/>
            <person name="Flipphi M."/>
            <person name="Freyberg S."/>
            <person name="Gallo A."/>
            <person name="Gournas C."/>
            <person name="Habgood R."/>
            <person name="Hainaut M."/>
            <person name="Harispe M.L."/>
            <person name="Henrissat B."/>
            <person name="Hilden K.S."/>
            <person name="Hope R."/>
            <person name="Hossain A."/>
            <person name="Karabika E."/>
            <person name="Karaffa L."/>
            <person name="Karanyi Z."/>
            <person name="Krasevec N."/>
            <person name="Kuo A."/>
            <person name="Kusch H."/>
            <person name="LaButti K."/>
            <person name="Lagendijk E.L."/>
            <person name="Lapidus A."/>
            <person name="Levasseur A."/>
            <person name="Lindquist E."/>
            <person name="Lipzen A."/>
            <person name="Logrieco A.F."/>
            <person name="MacCabe A."/>
            <person name="Maekelae M.R."/>
            <person name="Malavazi I."/>
            <person name="Melin P."/>
            <person name="Meyer V."/>
            <person name="Mielnichuk N."/>
            <person name="Miskei M."/>
            <person name="Molnar A.P."/>
            <person name="Mule G."/>
            <person name="Ngan C.Y."/>
            <person name="Orejas M."/>
            <person name="Orosz E."/>
            <person name="Ouedraogo J.P."/>
            <person name="Overkamp K.M."/>
            <person name="Park H.-S."/>
            <person name="Perrone G."/>
            <person name="Piumi F."/>
            <person name="Punt P.J."/>
            <person name="Ram A.F."/>
            <person name="Ramon A."/>
            <person name="Rauscher S."/>
            <person name="Record E."/>
            <person name="Riano-Pachon D.M."/>
            <person name="Robert V."/>
            <person name="Roehrig J."/>
            <person name="Ruller R."/>
            <person name="Salamov A."/>
            <person name="Salih N.S."/>
            <person name="Samson R.A."/>
            <person name="Sandor E."/>
            <person name="Sanguinetti M."/>
            <person name="Schuetze T."/>
            <person name="Sepcic K."/>
            <person name="Shelest E."/>
            <person name="Sherlock G."/>
            <person name="Sophianopoulou V."/>
            <person name="Squina F.M."/>
            <person name="Sun H."/>
            <person name="Susca A."/>
            <person name="Todd R.B."/>
            <person name="Tsang A."/>
            <person name="Unkles S.E."/>
            <person name="van de Wiele N."/>
            <person name="van Rossen-Uffink D."/>
            <person name="Oliveira J.V."/>
            <person name="Vesth T.C."/>
            <person name="Visser J."/>
            <person name="Yu J.-H."/>
            <person name="Zhou M."/>
            <person name="Andersen M.R."/>
            <person name="Archer D.B."/>
            <person name="Baker S.E."/>
            <person name="Benoit I."/>
            <person name="Brakhage A.A."/>
            <person name="Braus G.H."/>
            <person name="Fischer R."/>
            <person name="Frisvad J.C."/>
            <person name="Goldman G.H."/>
            <person name="Houbraken J."/>
            <person name="Oakley B."/>
            <person name="Pocsi I."/>
            <person name="Scazzocchio C."/>
            <person name="Seiboth B."/>
            <person name="vanKuyk P.A."/>
            <person name="Wortman J."/>
            <person name="Dyer P.S."/>
            <person name="Grigoriev I.V."/>
        </authorList>
    </citation>
    <scope>NUCLEOTIDE SEQUENCE [LARGE SCALE GENOMIC DNA]</scope>
    <source>
        <strain evidence="3">CBS 106.47</strain>
    </source>
</reference>
<dbReference type="AlphaFoldDB" id="A0A1M3TV46"/>
<feature type="compositionally biased region" description="Polar residues" evidence="1">
    <location>
        <begin position="1"/>
        <end position="11"/>
    </location>
</feature>
<dbReference type="EMBL" id="KV878237">
    <property type="protein sequence ID" value="OJZ90464.1"/>
    <property type="molecule type" value="Genomic_DNA"/>
</dbReference>
<protein>
    <submittedName>
        <fullName evidence="2">Uncharacterized protein</fullName>
    </submittedName>
</protein>
<name>A0A1M3TV46_ASPLC</name>
<feature type="compositionally biased region" description="Polar residues" evidence="1">
    <location>
        <begin position="34"/>
        <end position="49"/>
    </location>
</feature>
<organism evidence="2 3">
    <name type="scientific">Aspergillus luchuensis (strain CBS 106.47)</name>
    <dbReference type="NCBI Taxonomy" id="1137211"/>
    <lineage>
        <taxon>Eukaryota</taxon>
        <taxon>Fungi</taxon>
        <taxon>Dikarya</taxon>
        <taxon>Ascomycota</taxon>
        <taxon>Pezizomycotina</taxon>
        <taxon>Eurotiomycetes</taxon>
        <taxon>Eurotiomycetidae</taxon>
        <taxon>Eurotiales</taxon>
        <taxon>Aspergillaceae</taxon>
        <taxon>Aspergillus</taxon>
        <taxon>Aspergillus subgen. Circumdati</taxon>
    </lineage>
</organism>
<evidence type="ECO:0000256" key="1">
    <source>
        <dbReference type="SAM" id="MobiDB-lite"/>
    </source>
</evidence>
<evidence type="ECO:0000313" key="3">
    <source>
        <dbReference type="Proteomes" id="UP000184063"/>
    </source>
</evidence>
<proteinExistence type="predicted"/>
<accession>A0A1M3TV46</accession>
<sequence length="74" mass="8419">MTKTTNPQSAQDFHRRGRYRRPKVYLPTKLGDMSSKSRLYPSSTTRNRSQVEVSKPLNVVSLTPPVDIELMIGV</sequence>
<feature type="region of interest" description="Disordered" evidence="1">
    <location>
        <begin position="1"/>
        <end position="49"/>
    </location>
</feature>